<evidence type="ECO:0000259" key="2">
    <source>
        <dbReference type="Pfam" id="PF09917"/>
    </source>
</evidence>
<dbReference type="EMBL" id="JANHAX010000001">
    <property type="protein sequence ID" value="MDQ2089301.1"/>
    <property type="molecule type" value="Genomic_DNA"/>
</dbReference>
<evidence type="ECO:0000256" key="1">
    <source>
        <dbReference type="SAM" id="SignalP"/>
    </source>
</evidence>
<sequence length="126" mass="13485">MRLLLTVLISSLSLPALAETAAGTWLTGPDKKGQVGHIRLAPCGSALCGTVLKAFDKAGREVVTPNVGKRVIWDVKPLGSGTYAGRMYVSMLDKNVNGEFRVAGQAMTVKGCLGPICQTQKWRRID</sequence>
<accession>A0AAE4B5J0</accession>
<dbReference type="PANTHER" id="PTHR36919:SF2">
    <property type="entry name" value="BLL6627 PROTEIN"/>
    <property type="match status" value="1"/>
</dbReference>
<reference evidence="3" key="2">
    <citation type="submission" date="2023-02" db="EMBL/GenBank/DDBJ databases">
        <title>'Rhodoalgimonas zhirmunskyi' gen. nov., isolated from a red alga.</title>
        <authorList>
            <person name="Nedashkovskaya O.I."/>
            <person name="Otstavnykh N.Y."/>
            <person name="Bystritskaya E.P."/>
            <person name="Balabanova L.A."/>
            <person name="Isaeva M.P."/>
        </authorList>
    </citation>
    <scope>NUCLEOTIDE SEQUENCE</scope>
    <source>
        <strain evidence="3">KCTC 52189</strain>
    </source>
</reference>
<protein>
    <submittedName>
        <fullName evidence="3">DUF2147 domain-containing protein</fullName>
    </submittedName>
</protein>
<evidence type="ECO:0000313" key="4">
    <source>
        <dbReference type="Proteomes" id="UP001226762"/>
    </source>
</evidence>
<dbReference type="Gene3D" id="2.40.128.520">
    <property type="match status" value="1"/>
</dbReference>
<feature type="domain" description="DUF2147" evidence="2">
    <location>
        <begin position="23"/>
        <end position="124"/>
    </location>
</feature>
<keyword evidence="4" id="KW-1185">Reference proteome</keyword>
<evidence type="ECO:0000313" key="3">
    <source>
        <dbReference type="EMBL" id="MDQ2089301.1"/>
    </source>
</evidence>
<name>A0AAE4B5J0_9RHOB</name>
<gene>
    <name evidence="3" type="ORF">NO357_05235</name>
</gene>
<dbReference type="RefSeq" id="WP_306734549.1">
    <property type="nucleotide sequence ID" value="NZ_JANHAX010000001.1"/>
</dbReference>
<dbReference type="Proteomes" id="UP001226762">
    <property type="component" value="Unassembled WGS sequence"/>
</dbReference>
<dbReference type="AlphaFoldDB" id="A0AAE4B5J0"/>
<comment type="caution">
    <text evidence="3">The sequence shown here is derived from an EMBL/GenBank/DDBJ whole genome shotgun (WGS) entry which is preliminary data.</text>
</comment>
<dbReference type="Pfam" id="PF09917">
    <property type="entry name" value="DUF2147"/>
    <property type="match status" value="1"/>
</dbReference>
<feature type="chain" id="PRO_5042197342" evidence="1">
    <location>
        <begin position="19"/>
        <end position="126"/>
    </location>
</feature>
<dbReference type="PANTHER" id="PTHR36919">
    <property type="entry name" value="BLR1215 PROTEIN"/>
    <property type="match status" value="1"/>
</dbReference>
<feature type="signal peptide" evidence="1">
    <location>
        <begin position="1"/>
        <end position="18"/>
    </location>
</feature>
<reference evidence="3" key="1">
    <citation type="submission" date="2022-07" db="EMBL/GenBank/DDBJ databases">
        <authorList>
            <person name="Otstavnykh N."/>
            <person name="Isaeva M."/>
            <person name="Bystritskaya E."/>
        </authorList>
    </citation>
    <scope>NUCLEOTIDE SEQUENCE</scope>
    <source>
        <strain evidence="3">KCTC 52189</strain>
    </source>
</reference>
<dbReference type="InterPro" id="IPR019223">
    <property type="entry name" value="DUF2147"/>
</dbReference>
<proteinExistence type="predicted"/>
<organism evidence="3 4">
    <name type="scientific">Marimonas arenosa</name>
    <dbReference type="NCBI Taxonomy" id="1795305"/>
    <lineage>
        <taxon>Bacteria</taxon>
        <taxon>Pseudomonadati</taxon>
        <taxon>Pseudomonadota</taxon>
        <taxon>Alphaproteobacteria</taxon>
        <taxon>Rhodobacterales</taxon>
        <taxon>Paracoccaceae</taxon>
        <taxon>Marimonas</taxon>
    </lineage>
</organism>
<keyword evidence="1" id="KW-0732">Signal</keyword>